<reference evidence="3" key="1">
    <citation type="journal article" date="2013" name="Proc. Natl. Acad. Sci. U.S.A.">
        <title>Improving the coverage of the cyanobacterial phylum using diversity-driven genome sequencing.</title>
        <authorList>
            <person name="Shih P.M."/>
            <person name="Wu D."/>
            <person name="Latifi A."/>
            <person name="Axen S.D."/>
            <person name="Fewer D.P."/>
            <person name="Talla E."/>
            <person name="Calteau A."/>
            <person name="Cai F."/>
            <person name="Tandeau de Marsac N."/>
            <person name="Rippka R."/>
            <person name="Herdman M."/>
            <person name="Sivonen K."/>
            <person name="Coursin T."/>
            <person name="Laurent T."/>
            <person name="Goodwin L."/>
            <person name="Nolan M."/>
            <person name="Davenport K.W."/>
            <person name="Han C.S."/>
            <person name="Rubin E.M."/>
            <person name="Eisen J.A."/>
            <person name="Woyke T."/>
            <person name="Gugger M."/>
            <person name="Kerfeld C.A."/>
        </authorList>
    </citation>
    <scope>NUCLEOTIDE SEQUENCE [LARGE SCALE GENOMIC DNA]</scope>
    <source>
        <strain evidence="3">ATCC 27147 / PCC 6307</strain>
    </source>
</reference>
<proteinExistence type="predicted"/>
<dbReference type="OrthoDB" id="507769at2"/>
<name>K9PAA7_CYAGP</name>
<dbReference type="Proteomes" id="UP000010388">
    <property type="component" value="Chromosome"/>
</dbReference>
<dbReference type="AlphaFoldDB" id="K9PAA7"/>
<gene>
    <name evidence="2" type="ordered locus">Cyagr_2771</name>
</gene>
<accession>K9PAA7</accession>
<dbReference type="KEGG" id="cgc:Cyagr_2771"/>
<evidence type="ECO:0000313" key="3">
    <source>
        <dbReference type="Proteomes" id="UP000010388"/>
    </source>
</evidence>
<sequence>MAPSCPLPAPLPPVRTPQRLAACLVGLAAVAASVGVAPALAAPPSAAQLQALESALNSSSDTALAGLLQAGPGLDPAQLENRRRLLRQQFPDARWQLSSGTQLRDGQPTVTLRVEGTRRQGGTTYRLEAEQLLALQSDGTRINGQTVLRERSLLRSGDKPVPVSLLIPDAVLTGQRYDVDVIFDEPLDGALAAGGITAITPQQQAAMASPSLELGALGGGGLFKIVQAPLSPGSQTWAVLLVHPDGIVSATKRVRVVADRKSLEP</sequence>
<dbReference type="RefSeq" id="WP_015110298.1">
    <property type="nucleotide sequence ID" value="NC_019675.1"/>
</dbReference>
<protein>
    <submittedName>
        <fullName evidence="2">Uncharacterized protein</fullName>
    </submittedName>
</protein>
<dbReference type="PATRIC" id="fig|292564.3.peg.2628"/>
<organism evidence="2 3">
    <name type="scientific">Cyanobium gracile (strain ATCC 27147 / PCC 6307)</name>
    <dbReference type="NCBI Taxonomy" id="292564"/>
    <lineage>
        <taxon>Bacteria</taxon>
        <taxon>Bacillati</taxon>
        <taxon>Cyanobacteriota</taxon>
        <taxon>Cyanophyceae</taxon>
        <taxon>Synechococcales</taxon>
        <taxon>Prochlorococcaceae</taxon>
        <taxon>Cyanobium</taxon>
    </lineage>
</organism>
<keyword evidence="1" id="KW-0732">Signal</keyword>
<dbReference type="STRING" id="292564.Cyagr_2771"/>
<feature type="signal peptide" evidence="1">
    <location>
        <begin position="1"/>
        <end position="41"/>
    </location>
</feature>
<feature type="chain" id="PRO_5003934574" evidence="1">
    <location>
        <begin position="42"/>
        <end position="265"/>
    </location>
</feature>
<dbReference type="eggNOG" id="ENOG502Z83E">
    <property type="taxonomic scope" value="Bacteria"/>
</dbReference>
<dbReference type="EMBL" id="CP003495">
    <property type="protein sequence ID" value="AFY29863.1"/>
    <property type="molecule type" value="Genomic_DNA"/>
</dbReference>
<evidence type="ECO:0000313" key="2">
    <source>
        <dbReference type="EMBL" id="AFY29863.1"/>
    </source>
</evidence>
<evidence type="ECO:0000256" key="1">
    <source>
        <dbReference type="SAM" id="SignalP"/>
    </source>
</evidence>
<dbReference type="HOGENOM" id="CLU_074052_1_0_3"/>